<comment type="caution">
    <text evidence="2">The sequence shown here is derived from an EMBL/GenBank/DDBJ whole genome shotgun (WGS) entry which is preliminary data.</text>
</comment>
<dbReference type="EMBL" id="NKHD01000002">
    <property type="protein sequence ID" value="OXT09507.1"/>
    <property type="molecule type" value="Genomic_DNA"/>
</dbReference>
<dbReference type="InterPro" id="IPR001173">
    <property type="entry name" value="Glyco_trans_2-like"/>
</dbReference>
<gene>
    <name evidence="2" type="ORF">CE561_00650</name>
</gene>
<feature type="domain" description="Glycosyltransferase 2-like" evidence="1">
    <location>
        <begin position="6"/>
        <end position="150"/>
    </location>
</feature>
<dbReference type="Pfam" id="PF00535">
    <property type="entry name" value="Glycos_transf_2"/>
    <property type="match status" value="1"/>
</dbReference>
<dbReference type="PANTHER" id="PTHR22916">
    <property type="entry name" value="GLYCOSYLTRANSFERASE"/>
    <property type="match status" value="1"/>
</dbReference>
<dbReference type="SUPFAM" id="SSF53448">
    <property type="entry name" value="Nucleotide-diphospho-sugar transferases"/>
    <property type="match status" value="1"/>
</dbReference>
<evidence type="ECO:0000313" key="3">
    <source>
        <dbReference type="Proteomes" id="UP000215301"/>
    </source>
</evidence>
<dbReference type="GO" id="GO:0016758">
    <property type="term" value="F:hexosyltransferase activity"/>
    <property type="evidence" value="ECO:0007669"/>
    <property type="project" value="UniProtKB-ARBA"/>
</dbReference>
<protein>
    <recommendedName>
        <fullName evidence="1">Glycosyltransferase 2-like domain-containing protein</fullName>
    </recommendedName>
</protein>
<evidence type="ECO:0000259" key="1">
    <source>
        <dbReference type="Pfam" id="PF00535"/>
    </source>
</evidence>
<proteinExistence type="predicted"/>
<dbReference type="PANTHER" id="PTHR22916:SF3">
    <property type="entry name" value="UDP-GLCNAC:BETAGAL BETA-1,3-N-ACETYLGLUCOSAMINYLTRANSFERASE-LIKE PROTEIN 1"/>
    <property type="match status" value="1"/>
</dbReference>
<dbReference type="CDD" id="cd00761">
    <property type="entry name" value="Glyco_tranf_GTA_type"/>
    <property type="match status" value="1"/>
</dbReference>
<organism evidence="2 3">
    <name type="scientific">Thermoanaerobacterium thermosaccharolyticum</name>
    <name type="common">Clostridium thermosaccharolyticum</name>
    <dbReference type="NCBI Taxonomy" id="1517"/>
    <lineage>
        <taxon>Bacteria</taxon>
        <taxon>Bacillati</taxon>
        <taxon>Bacillota</taxon>
        <taxon>Clostridia</taxon>
        <taxon>Thermoanaerobacterales</taxon>
        <taxon>Thermoanaerobacteraceae</taxon>
        <taxon>Thermoanaerobacterium</taxon>
    </lineage>
</organism>
<accession>A0A231VNA9</accession>
<dbReference type="AlphaFoldDB" id="A0A231VNA9"/>
<sequence length="316" mass="37446">MMPKVTVAIPTYNRAHYLKEAIESVLNQTYTDYELLVVDNASTDNTEEVVKSFNDKRIKYIKNETNIGMVNNWNKCIDLAQGEYLIIFHDDDIMKPELLEKEVEILDNNEDVILVGCNKEYIDSNGNLINEREFKIYKDIIFKKYEFIKETCVSKIGISISSSMYRISLLKKNNLYYREKAQFGCDLYFLFELNSYDYKLYLLNCPLLKYRIHSEQLSTKKIDLAFKLYRNLYNLFNNNTELNYYLKKLATNNVLSAIIIDYIYGNIDKNRFKYYLKNLKNENYFIGYNLKNIIKLIMAYSLPKLTKYLHTLSLKG</sequence>
<dbReference type="Gene3D" id="3.90.550.10">
    <property type="entry name" value="Spore Coat Polysaccharide Biosynthesis Protein SpsA, Chain A"/>
    <property type="match status" value="1"/>
</dbReference>
<evidence type="ECO:0000313" key="2">
    <source>
        <dbReference type="EMBL" id="OXT09507.1"/>
    </source>
</evidence>
<dbReference type="Proteomes" id="UP000215301">
    <property type="component" value="Unassembled WGS sequence"/>
</dbReference>
<reference evidence="2 3" key="1">
    <citation type="submission" date="2017-06" db="EMBL/GenBank/DDBJ databases">
        <title>Isolation and characterization of a thermophilic and butanogenic Thermoanaerobacterium thermosaccharolyticum M5 capable of efficient degradation of hemicellulose.</title>
        <authorList>
            <person name="Xin F."/>
            <person name="Jiang Y."/>
        </authorList>
    </citation>
    <scope>NUCLEOTIDE SEQUENCE [LARGE SCALE GENOMIC DNA]</scope>
    <source>
        <strain evidence="2 3">M5</strain>
    </source>
</reference>
<dbReference type="InterPro" id="IPR029044">
    <property type="entry name" value="Nucleotide-diphossugar_trans"/>
</dbReference>
<name>A0A231VNA9_THETR</name>